<dbReference type="Proteomes" id="UP000297070">
    <property type="component" value="Segment"/>
</dbReference>
<reference evidence="3 4" key="1">
    <citation type="submission" date="2019-03" db="EMBL/GenBank/DDBJ databases">
        <authorList>
            <person name="Douthitt C."/>
            <person name="D'Elia T."/>
            <person name="Bockoras C."/>
            <person name="Boss C."/>
            <person name="Clemons M."/>
            <person name="Green W."/>
            <person name="Harel H."/>
            <person name="Larralde J."/>
            <person name="Lopez M."/>
            <person name="Magana D."/>
            <person name="Miguel M."/>
            <person name="Muschweck L."/>
            <person name="Olivos K."/>
            <person name="Racette D."/>
            <person name="Reynolds M."/>
            <person name="Ru Y."/>
            <person name="Santana M."/>
            <person name="Simon R."/>
            <person name="Smotrilla K."/>
            <person name="Sufficool B."/>
            <person name="Tamayo B."/>
            <person name="Tirado E."/>
            <person name="Vajanyi M."/>
            <person name="Weger M."/>
            <person name="Wehr A."/>
            <person name="Whitaker K."/>
            <person name="Garlena R.A."/>
            <person name="Russell D.A."/>
            <person name="Pope W.H."/>
            <person name="Jacobs-Sera D."/>
            <person name="Hatfull G.F."/>
        </authorList>
    </citation>
    <scope>NUCLEOTIDE SEQUENCE [LARGE SCALE GENOMIC DNA]</scope>
</reference>
<dbReference type="PANTHER" id="PTHR11086">
    <property type="entry name" value="DEOXYCYTIDYLATE DEAMINASE-RELATED"/>
    <property type="match status" value="1"/>
</dbReference>
<dbReference type="SUPFAM" id="SSF53927">
    <property type="entry name" value="Cytidine deaminase-like"/>
    <property type="match status" value="1"/>
</dbReference>
<dbReference type="RefSeq" id="YP_009821542.1">
    <property type="nucleotide sequence ID" value="NC_048176.1"/>
</dbReference>
<feature type="domain" description="CMP/dCMP-type deaminase" evidence="2">
    <location>
        <begin position="18"/>
        <end position="155"/>
    </location>
</feature>
<dbReference type="InterPro" id="IPR016193">
    <property type="entry name" value="Cytidine_deaminase-like"/>
</dbReference>
<evidence type="ECO:0000313" key="3">
    <source>
        <dbReference type="EMBL" id="QBZ72777.1"/>
    </source>
</evidence>
<evidence type="ECO:0000313" key="4">
    <source>
        <dbReference type="Proteomes" id="UP000297070"/>
    </source>
</evidence>
<dbReference type="EMBL" id="MK620899">
    <property type="protein sequence ID" value="QBZ72777.1"/>
    <property type="molecule type" value="Genomic_DNA"/>
</dbReference>
<evidence type="ECO:0000256" key="1">
    <source>
        <dbReference type="ARBA" id="ARBA00022801"/>
    </source>
</evidence>
<dbReference type="GeneID" id="55013025"/>
<gene>
    <name evidence="3" type="primary">189</name>
    <name evidence="3" type="ORF">SEA_GODONK_189</name>
</gene>
<dbReference type="GO" id="GO:0004132">
    <property type="term" value="F:dCMP deaminase activity"/>
    <property type="evidence" value="ECO:0007669"/>
    <property type="project" value="TreeGrafter"/>
</dbReference>
<proteinExistence type="predicted"/>
<sequence>MTVLTDADETPSRASRITWDEVWLQMAQTIAQRSRCDRAQVGCVLVSRDNQMLACGYNGPAPAFDVPSEHCSDWCPRAKNPDSCDQSYSDCPSSHAEINAIARSDRSRMSNAKAYVSTSLCISCAKALVASGITYIVYITGNDAHRDPQNVVEYLKKCHVEIVGVDSAVAGRTASK</sequence>
<dbReference type="PROSITE" id="PS51747">
    <property type="entry name" value="CYT_DCMP_DEAMINASES_2"/>
    <property type="match status" value="1"/>
</dbReference>
<dbReference type="Gene3D" id="3.40.140.10">
    <property type="entry name" value="Cytidine Deaminase, domain 2"/>
    <property type="match status" value="1"/>
</dbReference>
<organism evidence="3 4">
    <name type="scientific">Gordonia phage GodonK</name>
    <dbReference type="NCBI Taxonomy" id="2562192"/>
    <lineage>
        <taxon>Viruses</taxon>
        <taxon>Duplodnaviria</taxon>
        <taxon>Heunggongvirae</taxon>
        <taxon>Uroviricota</taxon>
        <taxon>Caudoviricetes</taxon>
        <taxon>Godonkavirus</taxon>
        <taxon>Godonkavirus godonK</taxon>
    </lineage>
</organism>
<dbReference type="Pfam" id="PF00383">
    <property type="entry name" value="dCMP_cyt_deam_1"/>
    <property type="match status" value="1"/>
</dbReference>
<name>A0A4D6E2C9_9CAUD</name>
<accession>A0A4D6E2C9</accession>
<dbReference type="InterPro" id="IPR002125">
    <property type="entry name" value="CMP_dCMP_dom"/>
</dbReference>
<evidence type="ECO:0000259" key="2">
    <source>
        <dbReference type="PROSITE" id="PS51747"/>
    </source>
</evidence>
<dbReference type="PANTHER" id="PTHR11086:SF18">
    <property type="entry name" value="DEOXYCYTIDYLATE DEAMINASE"/>
    <property type="match status" value="1"/>
</dbReference>
<dbReference type="KEGG" id="vg:55013025"/>
<keyword evidence="4" id="KW-1185">Reference proteome</keyword>
<keyword evidence="1" id="KW-0378">Hydrolase</keyword>
<dbReference type="InterPro" id="IPR015517">
    <property type="entry name" value="dCMP_deaminase-rel"/>
</dbReference>
<protein>
    <submittedName>
        <fullName evidence="3">Deoxycytidylate deaminase</fullName>
    </submittedName>
</protein>